<evidence type="ECO:0000256" key="6">
    <source>
        <dbReference type="ARBA" id="ARBA00022989"/>
    </source>
</evidence>
<dbReference type="Pfam" id="PF12597">
    <property type="entry name" value="Cox20"/>
    <property type="match status" value="1"/>
</dbReference>
<evidence type="ECO:0000256" key="5">
    <source>
        <dbReference type="ARBA" id="ARBA00022792"/>
    </source>
</evidence>
<evidence type="ECO:0000256" key="10">
    <source>
        <dbReference type="SAM" id="Phobius"/>
    </source>
</evidence>
<evidence type="ECO:0000256" key="3">
    <source>
        <dbReference type="ARBA" id="ARBA00017689"/>
    </source>
</evidence>
<protein>
    <recommendedName>
        <fullName evidence="3">Cytochrome c oxidase assembly protein COX20, mitochondrial</fullName>
    </recommendedName>
</protein>
<reference evidence="11" key="2">
    <citation type="submission" date="2022-01" db="EMBL/GenBank/DDBJ databases">
        <authorList>
            <person name="Hirooka S."/>
            <person name="Miyagishima S.Y."/>
        </authorList>
    </citation>
    <scope>NUCLEOTIDE SEQUENCE</scope>
    <source>
        <strain evidence="11">NBRC 102759</strain>
    </source>
</reference>
<keyword evidence="6 10" id="KW-1133">Transmembrane helix</keyword>
<dbReference type="AlphaFoldDB" id="A0A9C7US83"/>
<proteinExistence type="inferred from homology"/>
<dbReference type="InterPro" id="IPR022533">
    <property type="entry name" value="Cox20"/>
</dbReference>
<dbReference type="PANTHER" id="PTHR31586:SF1">
    <property type="entry name" value="CYTOCHROME C OXIDASE ASSEMBLY PROTEIN COX20, MITOCHONDRIAL"/>
    <property type="match status" value="1"/>
</dbReference>
<gene>
    <name evidence="11" type="ORF">GpartN1_g5314.t1</name>
</gene>
<keyword evidence="8 10" id="KW-0472">Membrane</keyword>
<dbReference type="Proteomes" id="UP001061958">
    <property type="component" value="Unassembled WGS sequence"/>
</dbReference>
<evidence type="ECO:0000313" key="12">
    <source>
        <dbReference type="Proteomes" id="UP001061958"/>
    </source>
</evidence>
<keyword evidence="4 10" id="KW-0812">Transmembrane</keyword>
<dbReference type="EMBL" id="BQMJ01000044">
    <property type="protein sequence ID" value="GJQ13523.1"/>
    <property type="molecule type" value="Genomic_DNA"/>
</dbReference>
<comment type="subcellular location">
    <subcellularLocation>
        <location evidence="1">Mitochondrion inner membrane</location>
    </subcellularLocation>
</comment>
<evidence type="ECO:0000256" key="7">
    <source>
        <dbReference type="ARBA" id="ARBA00023128"/>
    </source>
</evidence>
<comment type="caution">
    <text evidence="11">The sequence shown here is derived from an EMBL/GenBank/DDBJ whole genome shotgun (WGS) entry which is preliminary data.</text>
</comment>
<feature type="transmembrane region" description="Helical" evidence="10">
    <location>
        <begin position="27"/>
        <end position="44"/>
    </location>
</feature>
<feature type="region of interest" description="Disordered" evidence="9">
    <location>
        <begin position="97"/>
        <end position="117"/>
    </location>
</feature>
<accession>A0A9C7US83</accession>
<dbReference type="PRINTS" id="PR02049">
    <property type="entry name" value="PROTEINF36A"/>
</dbReference>
<keyword evidence="12" id="KW-1185">Reference proteome</keyword>
<dbReference type="GO" id="GO:0033617">
    <property type="term" value="P:mitochondrial respiratory chain complex IV assembly"/>
    <property type="evidence" value="ECO:0007669"/>
    <property type="project" value="InterPro"/>
</dbReference>
<evidence type="ECO:0000256" key="9">
    <source>
        <dbReference type="SAM" id="MobiDB-lite"/>
    </source>
</evidence>
<dbReference type="PANTHER" id="PTHR31586">
    <property type="entry name" value="CYTOCHROME C OXIDASE PROTEIN 20"/>
    <property type="match status" value="1"/>
</dbReference>
<keyword evidence="7" id="KW-0496">Mitochondrion</keyword>
<sequence length="117" mass="13743">MTNSSTSSSENTDFLYKPQKIPCFRQTMLYGLTGGLVLGALRFYRTRNPWKTTDVAVFGTLLFSSVSWVLCRYEYRSYREQLRKSFDLQQEKLLFDKHNETEKPNNSAIEDSYEKKT</sequence>
<dbReference type="GO" id="GO:0005743">
    <property type="term" value="C:mitochondrial inner membrane"/>
    <property type="evidence" value="ECO:0007669"/>
    <property type="project" value="UniProtKB-SubCell"/>
</dbReference>
<evidence type="ECO:0000313" key="11">
    <source>
        <dbReference type="EMBL" id="GJQ13523.1"/>
    </source>
</evidence>
<dbReference type="OrthoDB" id="14603at2759"/>
<comment type="similarity">
    <text evidence="2">Belongs to the COX20 family.</text>
</comment>
<evidence type="ECO:0000256" key="8">
    <source>
        <dbReference type="ARBA" id="ARBA00023136"/>
    </source>
</evidence>
<evidence type="ECO:0000256" key="2">
    <source>
        <dbReference type="ARBA" id="ARBA00009575"/>
    </source>
</evidence>
<organism evidence="11 12">
    <name type="scientific">Galdieria partita</name>
    <dbReference type="NCBI Taxonomy" id="83374"/>
    <lineage>
        <taxon>Eukaryota</taxon>
        <taxon>Rhodophyta</taxon>
        <taxon>Bangiophyceae</taxon>
        <taxon>Galdieriales</taxon>
        <taxon>Galdieriaceae</taxon>
        <taxon>Galdieria</taxon>
    </lineage>
</organism>
<evidence type="ECO:0000256" key="4">
    <source>
        <dbReference type="ARBA" id="ARBA00022692"/>
    </source>
</evidence>
<feature type="transmembrane region" description="Helical" evidence="10">
    <location>
        <begin position="56"/>
        <end position="75"/>
    </location>
</feature>
<evidence type="ECO:0000256" key="1">
    <source>
        <dbReference type="ARBA" id="ARBA00004273"/>
    </source>
</evidence>
<name>A0A9C7US83_9RHOD</name>
<reference evidence="11" key="1">
    <citation type="journal article" date="2022" name="Proc. Natl. Acad. Sci. U.S.A.">
        <title>Life cycle and functional genomics of the unicellular red alga Galdieria for elucidating algal and plant evolution and industrial use.</title>
        <authorList>
            <person name="Hirooka S."/>
            <person name="Itabashi T."/>
            <person name="Ichinose T.M."/>
            <person name="Onuma R."/>
            <person name="Fujiwara T."/>
            <person name="Yamashita S."/>
            <person name="Jong L.W."/>
            <person name="Tomita R."/>
            <person name="Iwane A.H."/>
            <person name="Miyagishima S.Y."/>
        </authorList>
    </citation>
    <scope>NUCLEOTIDE SEQUENCE</scope>
    <source>
        <strain evidence="11">NBRC 102759</strain>
    </source>
</reference>
<keyword evidence="5" id="KW-0999">Mitochondrion inner membrane</keyword>